<dbReference type="InterPro" id="IPR035414">
    <property type="entry name" value="Peptidase_M1_pepN_Ig-like"/>
</dbReference>
<evidence type="ECO:0000256" key="2">
    <source>
        <dbReference type="ARBA" id="ARBA00001947"/>
    </source>
</evidence>
<proteinExistence type="inferred from homology"/>
<dbReference type="Gene3D" id="1.10.390.10">
    <property type="entry name" value="Neutral Protease Domain 2"/>
    <property type="match status" value="1"/>
</dbReference>
<protein>
    <recommendedName>
        <fullName evidence="5 12">Aminopeptidase N</fullName>
        <ecNumber evidence="4 12">3.4.11.2</ecNumber>
    </recommendedName>
</protein>
<dbReference type="Gene3D" id="1.25.50.10">
    <property type="entry name" value="Peptidase M1, alanyl aminopeptidase, C-terminal domain"/>
    <property type="match status" value="1"/>
</dbReference>
<evidence type="ECO:0000313" key="19">
    <source>
        <dbReference type="Proteomes" id="UP000054854"/>
    </source>
</evidence>
<evidence type="ECO:0000256" key="10">
    <source>
        <dbReference type="ARBA" id="ARBA00022833"/>
    </source>
</evidence>
<dbReference type="PANTHER" id="PTHR46322">
    <property type="entry name" value="PUROMYCIN-SENSITIVE AMINOPEPTIDASE"/>
    <property type="match status" value="1"/>
</dbReference>
<dbReference type="SUPFAM" id="SSF63737">
    <property type="entry name" value="Leukotriene A4 hydrolase N-terminal domain"/>
    <property type="match status" value="1"/>
</dbReference>
<dbReference type="Gene3D" id="2.60.40.1840">
    <property type="match status" value="1"/>
</dbReference>
<dbReference type="Gene3D" id="3.30.2010.30">
    <property type="match status" value="1"/>
</dbReference>
<evidence type="ECO:0000256" key="3">
    <source>
        <dbReference type="ARBA" id="ARBA00010136"/>
    </source>
</evidence>
<dbReference type="InterPro" id="IPR042097">
    <property type="entry name" value="Aminopeptidase_N-like_N_sf"/>
</dbReference>
<dbReference type="AlphaFoldDB" id="A0A378IKR7"/>
<dbReference type="NCBIfam" id="TIGR02414">
    <property type="entry name" value="pepN_proteo"/>
    <property type="match status" value="1"/>
</dbReference>
<dbReference type="GO" id="GO:0006508">
    <property type="term" value="P:proteolysis"/>
    <property type="evidence" value="ECO:0007669"/>
    <property type="project" value="UniProtKB-UniRule"/>
</dbReference>
<feature type="domain" description="Aminopeptidase N-like N-terminal" evidence="16">
    <location>
        <begin position="22"/>
        <end position="191"/>
    </location>
</feature>
<sequence>MKNHLGVFRLSDYQVLDYLVKHVDLEIDLSKKPVQSKACLTIEPNPKSQSHSINLALDGENMTLESIALNGKILSPEAYEITKDSLIIRNIPQGKTFRLETTTRLGENTDLFGLYETEGTILVKAETEGLRRVLYCHDRPDNLATYKTTIIAKKKDYPVLLSNGTLIEQKDQNDGLHSVTWLDMTPKPSYLFALVAGKLQKSVTYFKTRSNRELPIEFYVPPTATAKCDFAKETLKEAMRWEENTFNLECDLPQHMVAGVDKYASGASEPTGLNLFNTANLFATPETRTDNDILRVLEVVAHEYFHYWSGDRVTIRDWFNLPFKEGLTTFRAAMLREHLFGTDLIRILDGKNLDERAPRQDTYTNVRSLYTPAAYEKSADIFRMMMLSLGEKDFYAGMTQFLKENDGGAVTLENVLDSLSTYTGKDMHPFLKWFTESGIPHVAVTDTYNAETKRYSLKFKIKESKDRPIPIVIGLLDSDGAEILSDTLITVDNPEMEFHFDNIDSHPTPSLLRSFSAPVSLEFTYSTEQLLLLMQHDTNTYNRCEAAKRLIIRMVNDYCLGKSIVFEPQFFQVYRNLLKESTHSLNYWLLAELIAIPSEEILFAELQNQDFEKITQARQLIQNQLATELKEDLLHVQKNLDKLPIPENSPFISFDIFAAGLRRLKHVSHDYLLSVQPEKTEQALIEQFNDSLGKNMTDCMSALNLLLQYNSSKSDVLLERYYHYWQEDVSAVNYWFNVQAAAHTKNVVQHVTQLMLHPAFDLSNPNKINALLGAFIKNPYGFHASSGEGYRLIVDVILQLEKINPTLAANLTEKFNSWDKYDEKRQKLMLSQLEFLNTHAITPDVRNMAKKGLDKKGKLDPPVSLKQFFFSPSSLVDLPTEEEKKLIYIIEKQSIS</sequence>
<evidence type="ECO:0000256" key="1">
    <source>
        <dbReference type="ARBA" id="ARBA00000098"/>
    </source>
</evidence>
<evidence type="ECO:0000259" key="16">
    <source>
        <dbReference type="Pfam" id="PF17900"/>
    </source>
</evidence>
<evidence type="ECO:0000313" key="20">
    <source>
        <dbReference type="Proteomes" id="UP000255316"/>
    </source>
</evidence>
<dbReference type="Gene3D" id="2.60.40.1730">
    <property type="entry name" value="tricorn interacting facor f3 domain"/>
    <property type="match status" value="1"/>
</dbReference>
<dbReference type="InterPro" id="IPR027268">
    <property type="entry name" value="Peptidase_M4/M1_CTD_sf"/>
</dbReference>
<gene>
    <name evidence="18" type="primary">pepN_2</name>
    <name evidence="17" type="synonym">pepN_1</name>
    <name evidence="17" type="ORF">Lcin_0246</name>
    <name evidence="18" type="ORF">NCTC12438_01702</name>
</gene>
<dbReference type="Pfam" id="PF11940">
    <property type="entry name" value="DUF3458"/>
    <property type="match status" value="1"/>
</dbReference>
<evidence type="ECO:0000256" key="4">
    <source>
        <dbReference type="ARBA" id="ARBA00012564"/>
    </source>
</evidence>
<comment type="similarity">
    <text evidence="3">Belongs to the peptidase M1 family.</text>
</comment>
<reference evidence="17 19" key="1">
    <citation type="submission" date="2015-11" db="EMBL/GenBank/DDBJ databases">
        <title>Genomic analysis of 38 Legionella species identifies large and diverse effector repertoires.</title>
        <authorList>
            <person name="Burstein D."/>
            <person name="Amaro F."/>
            <person name="Zusman T."/>
            <person name="Lifshitz Z."/>
            <person name="Cohen O."/>
            <person name="Gilbert J.A."/>
            <person name="Pupko T."/>
            <person name="Shuman H.A."/>
            <person name="Segal G."/>
        </authorList>
    </citation>
    <scope>NUCLEOTIDE SEQUENCE [LARGE SCALE GENOMIC DNA]</scope>
    <source>
        <strain evidence="17 19">CDC#72-OH-14</strain>
    </source>
</reference>
<dbReference type="InterPro" id="IPR014782">
    <property type="entry name" value="Peptidase_M1_dom"/>
</dbReference>
<evidence type="ECO:0000259" key="15">
    <source>
        <dbReference type="Pfam" id="PF17432"/>
    </source>
</evidence>
<evidence type="ECO:0000256" key="8">
    <source>
        <dbReference type="ARBA" id="ARBA00022723"/>
    </source>
</evidence>
<evidence type="ECO:0000256" key="5">
    <source>
        <dbReference type="ARBA" id="ARBA00015611"/>
    </source>
</evidence>
<dbReference type="EC" id="3.4.11.2" evidence="4 12"/>
<feature type="domain" description="Peptidase M1 alanyl aminopeptidase Ig-like fold" evidence="14">
    <location>
        <begin position="438"/>
        <end position="523"/>
    </location>
</feature>
<dbReference type="GO" id="GO:0008270">
    <property type="term" value="F:zinc ion binding"/>
    <property type="evidence" value="ECO:0007669"/>
    <property type="project" value="InterPro"/>
</dbReference>
<accession>A0A378IKR7</accession>
<dbReference type="EMBL" id="LNXX01000005">
    <property type="protein sequence ID" value="KTC93208.1"/>
    <property type="molecule type" value="Genomic_DNA"/>
</dbReference>
<keyword evidence="9 18" id="KW-0378">Hydrolase</keyword>
<dbReference type="Pfam" id="PF01433">
    <property type="entry name" value="Peptidase_M1"/>
    <property type="match status" value="1"/>
</dbReference>
<dbReference type="Proteomes" id="UP000054854">
    <property type="component" value="Unassembled WGS sequence"/>
</dbReference>
<dbReference type="STRING" id="28085.Lcin_0246"/>
<dbReference type="InterPro" id="IPR045357">
    <property type="entry name" value="Aminopeptidase_N-like_N"/>
</dbReference>
<evidence type="ECO:0000259" key="14">
    <source>
        <dbReference type="Pfam" id="PF11940"/>
    </source>
</evidence>
<organism evidence="18 20">
    <name type="scientific">Legionella cincinnatiensis</name>
    <dbReference type="NCBI Taxonomy" id="28085"/>
    <lineage>
        <taxon>Bacteria</taxon>
        <taxon>Pseudomonadati</taxon>
        <taxon>Pseudomonadota</taxon>
        <taxon>Gammaproteobacteria</taxon>
        <taxon>Legionellales</taxon>
        <taxon>Legionellaceae</taxon>
        <taxon>Legionella</taxon>
    </lineage>
</organism>
<dbReference type="GO" id="GO:0008237">
    <property type="term" value="F:metallopeptidase activity"/>
    <property type="evidence" value="ECO:0007669"/>
    <property type="project" value="UniProtKB-UniRule"/>
</dbReference>
<evidence type="ECO:0000256" key="12">
    <source>
        <dbReference type="NCBIfam" id="TIGR02414"/>
    </source>
</evidence>
<keyword evidence="7" id="KW-0645">Protease</keyword>
<feature type="domain" description="Peptidase M1 alanyl aminopeptidase C-terminal" evidence="15">
    <location>
        <begin position="528"/>
        <end position="853"/>
    </location>
</feature>
<evidence type="ECO:0000256" key="6">
    <source>
        <dbReference type="ARBA" id="ARBA00022438"/>
    </source>
</evidence>
<dbReference type="InterPro" id="IPR001930">
    <property type="entry name" value="Peptidase_M1"/>
</dbReference>
<dbReference type="Pfam" id="PF17900">
    <property type="entry name" value="Peptidase_M1_N"/>
    <property type="match status" value="1"/>
</dbReference>
<evidence type="ECO:0000256" key="7">
    <source>
        <dbReference type="ARBA" id="ARBA00022670"/>
    </source>
</evidence>
<keyword evidence="19" id="KW-1185">Reference proteome</keyword>
<dbReference type="GO" id="GO:0016285">
    <property type="term" value="F:alanyl aminopeptidase activity"/>
    <property type="evidence" value="ECO:0007669"/>
    <property type="project" value="UniProtKB-EC"/>
</dbReference>
<dbReference type="RefSeq" id="WP_058463492.1">
    <property type="nucleotide sequence ID" value="NZ_CAAAHQ010000001.1"/>
</dbReference>
<feature type="domain" description="Peptidase M1 membrane alanine aminopeptidase" evidence="13">
    <location>
        <begin position="230"/>
        <end position="431"/>
    </location>
</feature>
<name>A0A378IKR7_9GAMM</name>
<evidence type="ECO:0000256" key="11">
    <source>
        <dbReference type="ARBA" id="ARBA00023049"/>
    </source>
</evidence>
<dbReference type="PRINTS" id="PR00756">
    <property type="entry name" value="ALADIPTASE"/>
</dbReference>
<dbReference type="InterPro" id="IPR038438">
    <property type="entry name" value="PepN_Ig-like_sf"/>
</dbReference>
<keyword evidence="8" id="KW-0479">Metal-binding</keyword>
<dbReference type="SUPFAM" id="SSF55486">
    <property type="entry name" value="Metalloproteases ('zincins'), catalytic domain"/>
    <property type="match status" value="1"/>
</dbReference>
<keyword evidence="11" id="KW-0482">Metalloprotease</keyword>
<dbReference type="InterPro" id="IPR024601">
    <property type="entry name" value="Peptidase_M1_pepN_C"/>
</dbReference>
<keyword evidence="10" id="KW-0862">Zinc</keyword>
<evidence type="ECO:0000256" key="9">
    <source>
        <dbReference type="ARBA" id="ARBA00022801"/>
    </source>
</evidence>
<dbReference type="PANTHER" id="PTHR46322:SF1">
    <property type="entry name" value="PUROMYCIN-SENSITIVE AMINOPEPTIDASE"/>
    <property type="match status" value="1"/>
</dbReference>
<comment type="catalytic activity">
    <reaction evidence="1">
        <text>Release of an N-terminal amino acid, Xaa-|-Yaa- from a peptide, amide or arylamide. Xaa is preferably Ala, but may be most amino acids including Pro (slow action). When a terminal hydrophobic residue is followed by a prolyl residue, the two may be released as an intact Xaa-Pro dipeptide.</text>
        <dbReference type="EC" id="3.4.11.2"/>
    </reaction>
</comment>
<dbReference type="InterPro" id="IPR012779">
    <property type="entry name" value="Peptidase_M1_pepN"/>
</dbReference>
<dbReference type="EMBL" id="UGNX01000001">
    <property type="protein sequence ID" value="STX35091.1"/>
    <property type="molecule type" value="Genomic_DNA"/>
</dbReference>
<dbReference type="OrthoDB" id="100605at2"/>
<dbReference type="InterPro" id="IPR037144">
    <property type="entry name" value="Peptidase_M1_pepN_C_sf"/>
</dbReference>
<evidence type="ECO:0000313" key="18">
    <source>
        <dbReference type="EMBL" id="STX35091.1"/>
    </source>
</evidence>
<evidence type="ECO:0000259" key="13">
    <source>
        <dbReference type="Pfam" id="PF01433"/>
    </source>
</evidence>
<dbReference type="Proteomes" id="UP000255316">
    <property type="component" value="Unassembled WGS sequence"/>
</dbReference>
<keyword evidence="6 18" id="KW-0031">Aminopeptidase</keyword>
<reference evidence="18 20" key="2">
    <citation type="submission" date="2018-06" db="EMBL/GenBank/DDBJ databases">
        <authorList>
            <consortium name="Pathogen Informatics"/>
            <person name="Doyle S."/>
        </authorList>
    </citation>
    <scope>NUCLEOTIDE SEQUENCE [LARGE SCALE GENOMIC DNA]</scope>
    <source>
        <strain evidence="18 20">NCTC12438</strain>
    </source>
</reference>
<evidence type="ECO:0000313" key="17">
    <source>
        <dbReference type="EMBL" id="KTC93208.1"/>
    </source>
</evidence>
<dbReference type="Pfam" id="PF17432">
    <property type="entry name" value="DUF3458_C"/>
    <property type="match status" value="1"/>
</dbReference>
<comment type="cofactor">
    <cofactor evidence="2">
        <name>Zn(2+)</name>
        <dbReference type="ChEBI" id="CHEBI:29105"/>
    </cofactor>
</comment>